<feature type="region of interest" description="Disordered" evidence="1">
    <location>
        <begin position="1"/>
        <end position="25"/>
    </location>
</feature>
<evidence type="ECO:0000256" key="1">
    <source>
        <dbReference type="SAM" id="MobiDB-lite"/>
    </source>
</evidence>
<dbReference type="EMBL" id="FNBW01000005">
    <property type="protein sequence ID" value="SDF62265.1"/>
    <property type="molecule type" value="Genomic_DNA"/>
</dbReference>
<dbReference type="AlphaFoldDB" id="A0A8G2BIX7"/>
<comment type="caution">
    <text evidence="2">The sequence shown here is derived from an EMBL/GenBank/DDBJ whole genome shotgun (WGS) entry which is preliminary data.</text>
</comment>
<reference evidence="2 3" key="1">
    <citation type="submission" date="2016-10" db="EMBL/GenBank/DDBJ databases">
        <authorList>
            <person name="Varghese N."/>
            <person name="Submissions S."/>
        </authorList>
    </citation>
    <scope>NUCLEOTIDE SEQUENCE [LARGE SCALE GENOMIC DNA]</scope>
    <source>
        <strain evidence="2 3">DSM 18839</strain>
    </source>
</reference>
<organism evidence="2 3">
    <name type="scientific">Thalassobaculum litoreum DSM 18839</name>
    <dbReference type="NCBI Taxonomy" id="1123362"/>
    <lineage>
        <taxon>Bacteria</taxon>
        <taxon>Pseudomonadati</taxon>
        <taxon>Pseudomonadota</taxon>
        <taxon>Alphaproteobacteria</taxon>
        <taxon>Rhodospirillales</taxon>
        <taxon>Thalassobaculaceae</taxon>
        <taxon>Thalassobaculum</taxon>
    </lineage>
</organism>
<sequence length="133" mass="13717">MIQSTFASLTPVGAATPQRAEGLPFGARGSIALGSGLRSGVALVDVAGRATEELHEVRKALSEARREEIRTEARRQFADEVRARSEPEPEQAVGGTSDGGAVEDEASQAIVAAQIAAVTGDTTGRGSFVNLAV</sequence>
<dbReference type="RefSeq" id="WP_093149742.1">
    <property type="nucleotide sequence ID" value="NZ_FNBW01000005.1"/>
</dbReference>
<feature type="compositionally biased region" description="Basic and acidic residues" evidence="1">
    <location>
        <begin position="77"/>
        <end position="87"/>
    </location>
</feature>
<keyword evidence="3" id="KW-1185">Reference proteome</keyword>
<evidence type="ECO:0000313" key="2">
    <source>
        <dbReference type="EMBL" id="SDF62265.1"/>
    </source>
</evidence>
<name>A0A8G2BIX7_9PROT</name>
<evidence type="ECO:0000313" key="3">
    <source>
        <dbReference type="Proteomes" id="UP000198615"/>
    </source>
</evidence>
<feature type="region of interest" description="Disordered" evidence="1">
    <location>
        <begin position="77"/>
        <end position="105"/>
    </location>
</feature>
<accession>A0A8G2BIX7</accession>
<gene>
    <name evidence="2" type="ORF">SAMN05660686_01812</name>
</gene>
<protein>
    <submittedName>
        <fullName evidence="2">Uncharacterized protein</fullName>
    </submittedName>
</protein>
<dbReference type="Proteomes" id="UP000198615">
    <property type="component" value="Unassembled WGS sequence"/>
</dbReference>
<proteinExistence type="predicted"/>